<dbReference type="GeneID" id="94834089"/>
<evidence type="ECO:0000313" key="2">
    <source>
        <dbReference type="EMBL" id="OHT12850.1"/>
    </source>
</evidence>
<keyword evidence="1" id="KW-0175">Coiled coil</keyword>
<name>A0A1J4KP12_9EUKA</name>
<accession>A0A1J4KP12</accession>
<proteinExistence type="predicted"/>
<dbReference type="Proteomes" id="UP000179807">
    <property type="component" value="Unassembled WGS sequence"/>
</dbReference>
<dbReference type="EMBL" id="MLAK01000553">
    <property type="protein sequence ID" value="OHT12850.1"/>
    <property type="molecule type" value="Genomic_DNA"/>
</dbReference>
<feature type="coiled-coil region" evidence="1">
    <location>
        <begin position="213"/>
        <end position="351"/>
    </location>
</feature>
<dbReference type="RefSeq" id="XP_068365986.1">
    <property type="nucleotide sequence ID" value="XM_068499385.1"/>
</dbReference>
<feature type="coiled-coil region" evidence="1">
    <location>
        <begin position="1910"/>
        <end position="1971"/>
    </location>
</feature>
<gene>
    <name evidence="2" type="ORF">TRFO_17096</name>
</gene>
<feature type="coiled-coil region" evidence="1">
    <location>
        <begin position="1255"/>
        <end position="1324"/>
    </location>
</feature>
<feature type="coiled-coil region" evidence="1">
    <location>
        <begin position="605"/>
        <end position="754"/>
    </location>
</feature>
<evidence type="ECO:0000313" key="3">
    <source>
        <dbReference type="Proteomes" id="UP000179807"/>
    </source>
</evidence>
<keyword evidence="3" id="KW-1185">Reference proteome</keyword>
<feature type="coiled-coil region" evidence="1">
    <location>
        <begin position="385"/>
        <end position="549"/>
    </location>
</feature>
<feature type="coiled-coil region" evidence="1">
    <location>
        <begin position="1192"/>
        <end position="1226"/>
    </location>
</feature>
<dbReference type="VEuPathDB" id="TrichDB:TRFO_17096"/>
<reference evidence="2" key="1">
    <citation type="submission" date="2016-10" db="EMBL/GenBank/DDBJ databases">
        <authorList>
            <person name="Benchimol M."/>
            <person name="Almeida L.G."/>
            <person name="Vasconcelos A.T."/>
            <person name="Perreira-Neves A."/>
            <person name="Rosa I.A."/>
            <person name="Tasca T."/>
            <person name="Bogo M.R."/>
            <person name="de Souza W."/>
        </authorList>
    </citation>
    <scope>NUCLEOTIDE SEQUENCE [LARGE SCALE GENOMIC DNA]</scope>
    <source>
        <strain evidence="2">K</strain>
    </source>
</reference>
<sequence>MNFKRNFFNPIKKMDAPKEPALEKIFNQRREAFINSLNRSVSIISSDQLVKQLFDDPNSNIYIPDRICDMIRQLLYDDREDFITELSTKLRSIEICFGPKLSQEVEEVGKKILNIPAHSPENFKNRELFLKKLQSQLKNIESEYFFDAAKNSQQKLAQIKNKTKSLNKSMMSISESIESFEFEMKNIFRKAKGQIFTIPIHSTSNSNQGKSTHSNSKEDLETIKEELEMIRQENKTLKVLAQINKTQIDENSKRVDENEKEAEIKKLKKSLQEAKQQIEEFTKIKSLMDQDDNNQEIDLYSFIQRTKKESQNAKSEIISLRKKNDQLLSANKELKNQSLQIETNFEKLRSDLMEKKLGVNNEQVLDLLKENTDLKTKVKNLLGAGKELNNLNKTLQNQISELTLLNDSHKKDSLSFKENSIKEIQKQKMINEEISNEKERIHSELQTLKSDNKIIQNELNKLREMNSNLLEENTELQSKNRVNENSMKMYQADKDTIANELISIQRKIAHLENENISLKAENQELKILHEEILNNCAELKEAADTLTQINSKLATQNSDLSTINEASKVDKKFAQSFREQIQQQQMEVSQNLITISQLKQENMVLRNSQIENQSLKETLNQLNLETSELKSTINKMKNEISNLESRLNEKDRKLSLQNIENAKLEQKLKENEDKLDAVKSVSGLSGSKADQLINYVSQNENLQQSLRSMENQLLKVNETNAKLNHAYQKSIRKIDSLTHELKEYSYQNEKLQSQNNSFHEMKRRLSQLSGNPNILDSSSTSNISISESDEFDDLSKLIENISRSKHENRTLTKAVKILNKFQKNIFYSLNAHSAKEAESLLKNLIEQQTEDLNKIKRIKEIFNINETENIILELKNRLQKMNTFENERKLIRNALRINDEHSDIYNTIVTLKARAEGNETRTASQETKNAILLQKLIILLQVDNGDPNKLPLAVQAIQAQINEDRILFRQLRQIFEVNNNDNIIETAQSVVLKTREIEDSVNKIGRIINCPVHQEMPQKIYDLQLKLSILKEIKNLLHINRDEEIIASIQKSLGLIDQLQVSNNQLNNQLNNTMNSQMSNQINNQLNNSMNNPTALNNSSINASHPNNNSSLMNSVVGSNISNLPVDAKEMQRIQIIGENENLLTQLSYILKVDQKIDILSKVQRLTNYMTQACHLMQTETHDGLIEAINKALLWKNKIKELKVKLSEKEQNVNRMQQMMHSLESQVAEISNFAEAKKKQSELTNSEITNLQTTLKSSSQKMESLHSKIEKKNETISNLKESINSLQSENEKLATQKSTIESSLVELQSKIKKLEENLQVSSIEKLPDLIEDFKSKLATFSKVPISNEAEMKRIETFRNCLKEISSVLISTDVRNFAREIEELKKQNDDLIKMKNHLSFALTLKLNESLTSKVDEILREANDSNSILGKLCLLLNVPSREEVTPAVDSLVRENQEMKNLNKMLQSAASVNSQQTLLKSVKSMKQKVAKVVDRFNFYDDHEIDQLADLMKKYQTENVEDFSHKIHELQENSNKFETIMTQLKLKSMKELPSLLKKINKYQEFCSILEKIENLNENVNYDEIQKLNELVNTHLELSKILNSNNIVKNVTNILNVENEICTKFELDNIHQLEKIFSKYYEIKNQQNEVCQLLNIDKPNMIQNEIMSLQASDIVMKKLQKNYNAQDVQGLLEIINQMKSQIQQESAINKKLCKRLNVQDENQMHSQIQMILKQEKKLCKLLKIEDFTKIHEKISSVLNTNDKIAELFKTTDIYETAQAIIHLFDVISKLLNLDLSSNSDILPISTAYTEIEKAINKIQNDLNSAANFFTKIFTILSNQGSPVKFPISSDLEQRIIKLLTSYKQNNEECQVITAKAASLGFKGDQIAAAVEYLLSNTKNQEQANFENESKKYMEIAQIELDKEKKKSQITKLKMKKVVSQLKHKLAEIYESEERLGKKLKKEKKNHQLALVSLQKEKEINESLLTIIQGNVQFSNEYRSRNGSSRPRTPQNESA</sequence>
<organism evidence="2 3">
    <name type="scientific">Tritrichomonas foetus</name>
    <dbReference type="NCBI Taxonomy" id="1144522"/>
    <lineage>
        <taxon>Eukaryota</taxon>
        <taxon>Metamonada</taxon>
        <taxon>Parabasalia</taxon>
        <taxon>Tritrichomonadida</taxon>
        <taxon>Tritrichomonadidae</taxon>
        <taxon>Tritrichomonas</taxon>
    </lineage>
</organism>
<protein>
    <submittedName>
        <fullName evidence="2">Uncharacterized protein</fullName>
    </submittedName>
</protein>
<comment type="caution">
    <text evidence="2">The sequence shown here is derived from an EMBL/GenBank/DDBJ whole genome shotgun (WGS) entry which is preliminary data.</text>
</comment>
<evidence type="ECO:0000256" key="1">
    <source>
        <dbReference type="SAM" id="Coils"/>
    </source>
</evidence>